<accession>A0ABN2RLX2</accession>
<evidence type="ECO:0000256" key="1">
    <source>
        <dbReference type="ARBA" id="ARBA00008791"/>
    </source>
</evidence>
<dbReference type="PANTHER" id="PTHR46553:SF3">
    <property type="entry name" value="ADENINE NUCLEOTIDE ALPHA HYDROLASES-LIKE SUPERFAMILY PROTEIN"/>
    <property type="match status" value="1"/>
</dbReference>
<dbReference type="SUPFAM" id="SSF52402">
    <property type="entry name" value="Adenine nucleotide alpha hydrolases-like"/>
    <property type="match status" value="2"/>
</dbReference>
<comment type="similarity">
    <text evidence="1">Belongs to the universal stress protein A family.</text>
</comment>
<dbReference type="Proteomes" id="UP001499854">
    <property type="component" value="Unassembled WGS sequence"/>
</dbReference>
<dbReference type="EMBL" id="BAAAQM010000017">
    <property type="protein sequence ID" value="GAA1971301.1"/>
    <property type="molecule type" value="Genomic_DNA"/>
</dbReference>
<name>A0ABN2RLX2_9ACTN</name>
<sequence>MVGVDDSEASRIAVRAACAEAILHHCPLHIVHADPFGEPTHSAAGPLPDVQGYGLVDALTRAREATARIAVTGEVARGFPEPVLIAMSRQAELVVIGHRGLGALARALFDTVGSEVTRRAGCPVLVARAPDLPDGPVVVGVDGSPDSQAAAEFAVVEAGMRGCAVHVMHVWSRPGPHAPGSVLPVDLDAESVQAGAERLLSETMAGWGDAYPDVDIQHSLVHGHPRQVLTEAAASASLLVVGARGRTTPPVPGLGSVSRHLLHHAACSLAVVPRHLPEGS</sequence>
<protein>
    <submittedName>
        <fullName evidence="3">Universal stress protein</fullName>
    </submittedName>
</protein>
<dbReference type="InterPro" id="IPR006015">
    <property type="entry name" value="Universal_stress_UspA"/>
</dbReference>
<reference evidence="3 4" key="1">
    <citation type="journal article" date="2019" name="Int. J. Syst. Evol. Microbiol.">
        <title>The Global Catalogue of Microorganisms (GCM) 10K type strain sequencing project: providing services to taxonomists for standard genome sequencing and annotation.</title>
        <authorList>
            <consortium name="The Broad Institute Genomics Platform"/>
            <consortium name="The Broad Institute Genome Sequencing Center for Infectious Disease"/>
            <person name="Wu L."/>
            <person name="Ma J."/>
        </authorList>
    </citation>
    <scope>NUCLEOTIDE SEQUENCE [LARGE SCALE GENOMIC DNA]</scope>
    <source>
        <strain evidence="3 4">JCM 16013</strain>
    </source>
</reference>
<dbReference type="PRINTS" id="PR01438">
    <property type="entry name" value="UNVRSLSTRESS"/>
</dbReference>
<evidence type="ECO:0000259" key="2">
    <source>
        <dbReference type="Pfam" id="PF00582"/>
    </source>
</evidence>
<keyword evidence="4" id="KW-1185">Reference proteome</keyword>
<feature type="domain" description="UspA" evidence="2">
    <location>
        <begin position="136"/>
        <end position="273"/>
    </location>
</feature>
<feature type="domain" description="UspA" evidence="2">
    <location>
        <begin position="1"/>
        <end position="128"/>
    </location>
</feature>
<evidence type="ECO:0000313" key="4">
    <source>
        <dbReference type="Proteomes" id="UP001499854"/>
    </source>
</evidence>
<dbReference type="InterPro" id="IPR014729">
    <property type="entry name" value="Rossmann-like_a/b/a_fold"/>
</dbReference>
<comment type="caution">
    <text evidence="3">The sequence shown here is derived from an EMBL/GenBank/DDBJ whole genome shotgun (WGS) entry which is preliminary data.</text>
</comment>
<gene>
    <name evidence="3" type="ORF">GCM10009838_33220</name>
</gene>
<proteinExistence type="inferred from homology"/>
<dbReference type="InterPro" id="IPR006016">
    <property type="entry name" value="UspA"/>
</dbReference>
<evidence type="ECO:0000313" key="3">
    <source>
        <dbReference type="EMBL" id="GAA1971301.1"/>
    </source>
</evidence>
<dbReference type="Pfam" id="PF00582">
    <property type="entry name" value="Usp"/>
    <property type="match status" value="2"/>
</dbReference>
<dbReference type="PANTHER" id="PTHR46553">
    <property type="entry name" value="ADENINE NUCLEOTIDE ALPHA HYDROLASES-LIKE SUPERFAMILY PROTEIN"/>
    <property type="match status" value="1"/>
</dbReference>
<organism evidence="3 4">
    <name type="scientific">Catenulispora subtropica</name>
    <dbReference type="NCBI Taxonomy" id="450798"/>
    <lineage>
        <taxon>Bacteria</taxon>
        <taxon>Bacillati</taxon>
        <taxon>Actinomycetota</taxon>
        <taxon>Actinomycetes</taxon>
        <taxon>Catenulisporales</taxon>
        <taxon>Catenulisporaceae</taxon>
        <taxon>Catenulispora</taxon>
    </lineage>
</organism>
<dbReference type="Gene3D" id="3.40.50.620">
    <property type="entry name" value="HUPs"/>
    <property type="match status" value="2"/>
</dbReference>